<feature type="signal peptide" evidence="1">
    <location>
        <begin position="1"/>
        <end position="20"/>
    </location>
</feature>
<reference evidence="2 3" key="1">
    <citation type="submission" date="2022-02" db="EMBL/GenBank/DDBJ databases">
        <title>Shinella B3.7 sp. nov., isolated from Sediment (Zhairuo Island).</title>
        <authorList>
            <person name="Chen G."/>
        </authorList>
    </citation>
    <scope>NUCLEOTIDE SEQUENCE [LARGE SCALE GENOMIC DNA]</scope>
    <source>
        <strain evidence="2 3">B3.7</strain>
        <plasmid evidence="2">unnamed</plasmid>
    </source>
</reference>
<keyword evidence="1" id="KW-0732">Signal</keyword>
<name>A0ABT0CT35_9HYPH</name>
<dbReference type="EMBL" id="JAKVIN010000011">
    <property type="protein sequence ID" value="MCJ8151768.1"/>
    <property type="molecule type" value="Genomic_DNA"/>
</dbReference>
<dbReference type="RefSeq" id="WP_241605264.1">
    <property type="nucleotide sequence ID" value="NZ_JAKVIN010000011.1"/>
</dbReference>
<proteinExistence type="predicted"/>
<keyword evidence="3" id="KW-1185">Reference proteome</keyword>
<dbReference type="Proteomes" id="UP001201844">
    <property type="component" value="Unassembled WGS sequence"/>
</dbReference>
<protein>
    <submittedName>
        <fullName evidence="2">Uncharacterized protein</fullName>
    </submittedName>
</protein>
<keyword evidence="2" id="KW-0614">Plasmid</keyword>
<comment type="caution">
    <text evidence="2">The sequence shown here is derived from an EMBL/GenBank/DDBJ whole genome shotgun (WGS) entry which is preliminary data.</text>
</comment>
<accession>A0ABT0CT35</accession>
<organism evidence="2 3">
    <name type="scientific">Shinella sedimenti</name>
    <dbReference type="NCBI Taxonomy" id="2919913"/>
    <lineage>
        <taxon>Bacteria</taxon>
        <taxon>Pseudomonadati</taxon>
        <taxon>Pseudomonadota</taxon>
        <taxon>Alphaproteobacteria</taxon>
        <taxon>Hyphomicrobiales</taxon>
        <taxon>Rhizobiaceae</taxon>
        <taxon>Shinella</taxon>
    </lineage>
</organism>
<sequence>MRKIALAIGLMAVFSNQALAKDSTQSLREALSAIPESGGTTLAPMLAYFFDVQAWRDNGKEVPSLASLNRLALAVQIEPLQRLDLNMLSNWTQKAGVRFADIEYFVGFGEQPRLVTLWGLKDETAADGLLTKLKKMDFAEVPGGIPGLLGNGGIEGKMDLRKADPFNPWRGFQGKAYYVKPFGSKLVQASSPETMIALSAPKQTMADAPYVAPALDGLKGALTGSEDKIIQAVVISPSIGLSARAPAGLVTQQPATADELRDGPTTKSDGLPHYLGGLMADVQRKRPGMVVSLTYSNCEMAEQAIKYLKASAVAFEASGIDAEIAGALVTASKPFCAATVTFDTTADGQSANPLLSRVMESYMRRDLQLLRIAEEE</sequence>
<evidence type="ECO:0000256" key="1">
    <source>
        <dbReference type="SAM" id="SignalP"/>
    </source>
</evidence>
<geneLocation type="plasmid" evidence="2">
    <name>unnamed</name>
</geneLocation>
<evidence type="ECO:0000313" key="3">
    <source>
        <dbReference type="Proteomes" id="UP001201844"/>
    </source>
</evidence>
<evidence type="ECO:0000313" key="2">
    <source>
        <dbReference type="EMBL" id="MCJ8151768.1"/>
    </source>
</evidence>
<feature type="chain" id="PRO_5046277084" evidence="1">
    <location>
        <begin position="21"/>
        <end position="376"/>
    </location>
</feature>
<gene>
    <name evidence="2" type="ORF">MKI86_21735</name>
</gene>